<accession>A0A0U1NPP2</accession>
<keyword evidence="2" id="KW-1185">Reference proteome</keyword>
<dbReference type="STRING" id="282199.GCA_001049735_02766"/>
<sequence>MMQELELGIPTQQTELDLPQSDIVRINDMAPVMRVADNGVELVQMISALRLAGRRADRCSK</sequence>
<proteinExistence type="predicted"/>
<organism evidence="1 2">
    <name type="scientific">Nereida ignava</name>
    <dbReference type="NCBI Taxonomy" id="282199"/>
    <lineage>
        <taxon>Bacteria</taxon>
        <taxon>Pseudomonadati</taxon>
        <taxon>Pseudomonadota</taxon>
        <taxon>Alphaproteobacteria</taxon>
        <taxon>Rhodobacterales</taxon>
        <taxon>Roseobacteraceae</taxon>
        <taxon>Nereida</taxon>
    </lineage>
</organism>
<dbReference type="AlphaFoldDB" id="A0A0U1NPP2"/>
<evidence type="ECO:0000313" key="2">
    <source>
        <dbReference type="Proteomes" id="UP000048949"/>
    </source>
</evidence>
<dbReference type="EMBL" id="CVQV01000030">
    <property type="protein sequence ID" value="CRK76702.1"/>
    <property type="molecule type" value="Genomic_DNA"/>
</dbReference>
<dbReference type="Proteomes" id="UP000048949">
    <property type="component" value="Unassembled WGS sequence"/>
</dbReference>
<protein>
    <submittedName>
        <fullName evidence="1">Uncharacterized protein</fullName>
    </submittedName>
</protein>
<evidence type="ECO:0000313" key="1">
    <source>
        <dbReference type="EMBL" id="CRK76702.1"/>
    </source>
</evidence>
<name>A0A0U1NPP2_9RHOB</name>
<reference evidence="1 2" key="1">
    <citation type="submission" date="2015-04" db="EMBL/GenBank/DDBJ databases">
        <authorList>
            <person name="Syromyatnikov M.Y."/>
            <person name="Popov V.N."/>
        </authorList>
    </citation>
    <scope>NUCLEOTIDE SEQUENCE [LARGE SCALE GENOMIC DNA]</scope>
    <source>
        <strain evidence="1 2">CECT 5292</strain>
    </source>
</reference>
<gene>
    <name evidence="1" type="ORF">NIG5292_02767</name>
</gene>